<dbReference type="Gene3D" id="3.40.50.1100">
    <property type="match status" value="2"/>
</dbReference>
<gene>
    <name evidence="5" type="primary">sbnA_2</name>
    <name evidence="5" type="ORF">GCM10009676_22460</name>
</gene>
<evidence type="ECO:0000313" key="5">
    <source>
        <dbReference type="EMBL" id="GAA1237537.1"/>
    </source>
</evidence>
<name>A0ABN1W692_9PSEU</name>
<dbReference type="RefSeq" id="WP_253863064.1">
    <property type="nucleotide sequence ID" value="NZ_BAAALN010000005.1"/>
</dbReference>
<feature type="region of interest" description="Disordered" evidence="3">
    <location>
        <begin position="1"/>
        <end position="37"/>
    </location>
</feature>
<evidence type="ECO:0000313" key="6">
    <source>
        <dbReference type="Proteomes" id="UP001500653"/>
    </source>
</evidence>
<dbReference type="EMBL" id="BAAALN010000005">
    <property type="protein sequence ID" value="GAA1237537.1"/>
    <property type="molecule type" value="Genomic_DNA"/>
</dbReference>
<evidence type="ECO:0000259" key="4">
    <source>
        <dbReference type="Pfam" id="PF00291"/>
    </source>
</evidence>
<proteinExistence type="predicted"/>
<dbReference type="PROSITE" id="PS00901">
    <property type="entry name" value="CYS_SYNTHASE"/>
    <property type="match status" value="1"/>
</dbReference>
<evidence type="ECO:0000256" key="2">
    <source>
        <dbReference type="ARBA" id="ARBA00022898"/>
    </source>
</evidence>
<dbReference type="SUPFAM" id="SSF53686">
    <property type="entry name" value="Tryptophan synthase beta subunit-like PLP-dependent enzymes"/>
    <property type="match status" value="1"/>
</dbReference>
<feature type="compositionally biased region" description="Low complexity" evidence="3">
    <location>
        <begin position="159"/>
        <end position="171"/>
    </location>
</feature>
<dbReference type="InterPro" id="IPR001216">
    <property type="entry name" value="P-phosphate_BS"/>
</dbReference>
<dbReference type="InterPro" id="IPR001926">
    <property type="entry name" value="TrpB-like_PALP"/>
</dbReference>
<evidence type="ECO:0000256" key="1">
    <source>
        <dbReference type="ARBA" id="ARBA00001933"/>
    </source>
</evidence>
<dbReference type="PANTHER" id="PTHR10314">
    <property type="entry name" value="CYSTATHIONINE BETA-SYNTHASE"/>
    <property type="match status" value="1"/>
</dbReference>
<comment type="cofactor">
    <cofactor evidence="1">
        <name>pyridoxal 5'-phosphate</name>
        <dbReference type="ChEBI" id="CHEBI:597326"/>
    </cofactor>
</comment>
<comment type="caution">
    <text evidence="5">The sequence shown here is derived from an EMBL/GenBank/DDBJ whole genome shotgun (WGS) entry which is preliminary data.</text>
</comment>
<organism evidence="5 6">
    <name type="scientific">Prauserella halophila</name>
    <dbReference type="NCBI Taxonomy" id="185641"/>
    <lineage>
        <taxon>Bacteria</taxon>
        <taxon>Bacillati</taxon>
        <taxon>Actinomycetota</taxon>
        <taxon>Actinomycetes</taxon>
        <taxon>Pseudonocardiales</taxon>
        <taxon>Pseudonocardiaceae</taxon>
        <taxon>Prauserella</taxon>
    </lineage>
</organism>
<sequence>MPIAAPHPRTAPIGSAPTENAPTENAHPGSAHPGSAADSVLDCIGHTPVVALRRLFPEPDVEVLAKLELMNPGGSMKDRSARYIVESGLHDGTLHPGCTIVESSSGNFGVALAMAARVHRLRFVCVVDSKTTRANLALLRQLGAEVELVDVADDPGPDPATGTATGVTADPTDPETVACDHLGRRLRRVREILDERPDAVWINQYANDRNWQAFYHGTGAELVEQLPAPPTVLFGPVSTTGSLLGCSRRLREQFPSLRVTAVDAAGSVIFGGAPGRRDIPGIGAGRVPELCVPDEIDDVVHVGDADAALACRELLATEGIFAGGSSGSVVAAVRRSLPALPRPCRVVAIFPDRGDRYLDLVYDDAWLAEAVARG</sequence>
<dbReference type="Pfam" id="PF00291">
    <property type="entry name" value="PALP"/>
    <property type="match status" value="1"/>
</dbReference>
<keyword evidence="2" id="KW-0663">Pyridoxal phosphate</keyword>
<dbReference type="InterPro" id="IPR036052">
    <property type="entry name" value="TrpB-like_PALP_sf"/>
</dbReference>
<dbReference type="Proteomes" id="UP001500653">
    <property type="component" value="Unassembled WGS sequence"/>
</dbReference>
<accession>A0ABN1W692</accession>
<evidence type="ECO:0000256" key="3">
    <source>
        <dbReference type="SAM" id="MobiDB-lite"/>
    </source>
</evidence>
<protein>
    <submittedName>
        <fullName evidence="5">2,3-diaminopropionate biosynthesis protein SbnA</fullName>
    </submittedName>
</protein>
<reference evidence="5 6" key="1">
    <citation type="journal article" date="2019" name="Int. J. Syst. Evol. Microbiol.">
        <title>The Global Catalogue of Microorganisms (GCM) 10K type strain sequencing project: providing services to taxonomists for standard genome sequencing and annotation.</title>
        <authorList>
            <consortium name="The Broad Institute Genomics Platform"/>
            <consortium name="The Broad Institute Genome Sequencing Center for Infectious Disease"/>
            <person name="Wu L."/>
            <person name="Ma J."/>
        </authorList>
    </citation>
    <scope>NUCLEOTIDE SEQUENCE [LARGE SCALE GENOMIC DNA]</scope>
    <source>
        <strain evidence="5 6">JCM 13023</strain>
    </source>
</reference>
<dbReference type="CDD" id="cd01561">
    <property type="entry name" value="CBS_like"/>
    <property type="match status" value="1"/>
</dbReference>
<keyword evidence="6" id="KW-1185">Reference proteome</keyword>
<feature type="region of interest" description="Disordered" evidence="3">
    <location>
        <begin position="152"/>
        <end position="173"/>
    </location>
</feature>
<dbReference type="InterPro" id="IPR050214">
    <property type="entry name" value="Cys_Synth/Cystath_Beta-Synth"/>
</dbReference>
<feature type="domain" description="Tryptophan synthase beta chain-like PALP" evidence="4">
    <location>
        <begin position="41"/>
        <end position="352"/>
    </location>
</feature>